<keyword evidence="7 10" id="KW-0472">Membrane</keyword>
<comment type="caution">
    <text evidence="10">Lacks conserved residue(s) required for the propagation of feature annotation.</text>
</comment>
<dbReference type="InterPro" id="IPR007235">
    <property type="entry name" value="Glyco_trans_28_C"/>
</dbReference>
<comment type="subcellular location">
    <subcellularLocation>
        <location evidence="10">Cell membrane</location>
        <topology evidence="10">Peripheral membrane protein</topology>
        <orientation evidence="10">Cytoplasmic side</orientation>
    </subcellularLocation>
</comment>
<evidence type="ECO:0000256" key="6">
    <source>
        <dbReference type="ARBA" id="ARBA00022984"/>
    </source>
</evidence>
<dbReference type="EC" id="2.4.1.227" evidence="10"/>
<feature type="binding site" evidence="10">
    <location>
        <position position="167"/>
    </location>
    <ligand>
        <name>UDP-N-acetyl-alpha-D-glucosamine</name>
        <dbReference type="ChEBI" id="CHEBI:57705"/>
    </ligand>
</feature>
<keyword evidence="6 10" id="KW-0573">Peptidoglycan synthesis</keyword>
<comment type="function">
    <text evidence="10">Cell wall formation. Catalyzes the transfer of a GlcNAc subunit on undecaprenyl-pyrophosphoryl-MurNAc-pentapeptide (lipid intermediate I) to form undecaprenyl-pyrophosphoryl-MurNAc-(pentapeptide)GlcNAc (lipid intermediate II).</text>
</comment>
<feature type="binding site" evidence="10">
    <location>
        <begin position="13"/>
        <end position="15"/>
    </location>
    <ligand>
        <name>UDP-N-acetyl-alpha-D-glucosamine</name>
        <dbReference type="ChEBI" id="CHEBI:57705"/>
    </ligand>
</feature>
<feature type="domain" description="Glycosyltransferase family 28 N-terminal" evidence="11">
    <location>
        <begin position="6"/>
        <end position="142"/>
    </location>
</feature>
<keyword evidence="9 10" id="KW-0961">Cell wall biogenesis/degradation</keyword>
<keyword evidence="2 10" id="KW-0132">Cell division</keyword>
<dbReference type="Gene3D" id="3.40.50.2000">
    <property type="entry name" value="Glycogen Phosphorylase B"/>
    <property type="match status" value="2"/>
</dbReference>
<evidence type="ECO:0000256" key="4">
    <source>
        <dbReference type="ARBA" id="ARBA00022679"/>
    </source>
</evidence>
<keyword evidence="1 10" id="KW-1003">Cell membrane</keyword>
<dbReference type="HAMAP" id="MF_00033">
    <property type="entry name" value="MurG"/>
    <property type="match status" value="1"/>
</dbReference>
<dbReference type="Pfam" id="PF04101">
    <property type="entry name" value="Glyco_tran_28_C"/>
    <property type="match status" value="1"/>
</dbReference>
<dbReference type="PANTHER" id="PTHR21015">
    <property type="entry name" value="UDP-N-ACETYLGLUCOSAMINE--N-ACETYLMURAMYL-(PENTAPEPTIDE) PYROPHOSPHORYL-UNDECAPRENOL N-ACETYLGLUCOSAMINE TRANSFERASE 1"/>
    <property type="match status" value="1"/>
</dbReference>
<evidence type="ECO:0000256" key="1">
    <source>
        <dbReference type="ARBA" id="ARBA00022475"/>
    </source>
</evidence>
<comment type="catalytic activity">
    <reaction evidence="10">
        <text>di-trans,octa-cis-undecaprenyl diphospho-N-acetyl-alpha-D-muramoyl-L-alanyl-D-glutamyl-meso-2,6-diaminopimeloyl-D-alanyl-D-alanine + UDP-N-acetyl-alpha-D-glucosamine = di-trans,octa-cis-undecaprenyl diphospho-[N-acetyl-alpha-D-glucosaminyl-(1-&gt;4)]-N-acetyl-alpha-D-muramoyl-L-alanyl-D-glutamyl-meso-2,6-diaminopimeloyl-D-alanyl-D-alanine + UDP + H(+)</text>
        <dbReference type="Rhea" id="RHEA:31227"/>
        <dbReference type="ChEBI" id="CHEBI:15378"/>
        <dbReference type="ChEBI" id="CHEBI:57705"/>
        <dbReference type="ChEBI" id="CHEBI:58223"/>
        <dbReference type="ChEBI" id="CHEBI:61387"/>
        <dbReference type="ChEBI" id="CHEBI:61388"/>
        <dbReference type="EC" id="2.4.1.227"/>
    </reaction>
</comment>
<keyword evidence="8 10" id="KW-0131">Cell cycle</keyword>
<proteinExistence type="inferred from homology"/>
<dbReference type="CDD" id="cd03785">
    <property type="entry name" value="GT28_MurG"/>
    <property type="match status" value="1"/>
</dbReference>
<dbReference type="Proteomes" id="UP001156882">
    <property type="component" value="Unassembled WGS sequence"/>
</dbReference>
<evidence type="ECO:0000256" key="5">
    <source>
        <dbReference type="ARBA" id="ARBA00022960"/>
    </source>
</evidence>
<evidence type="ECO:0000256" key="7">
    <source>
        <dbReference type="ARBA" id="ARBA00023136"/>
    </source>
</evidence>
<accession>A0ABQ6CRD0</accession>
<comment type="pathway">
    <text evidence="10">Cell wall biogenesis; peptidoglycan biosynthesis.</text>
</comment>
<keyword evidence="5 10" id="KW-0133">Cell shape</keyword>
<comment type="similarity">
    <text evidence="10">Belongs to the glycosyltransferase 28 family. MurG subfamily.</text>
</comment>
<evidence type="ECO:0000313" key="13">
    <source>
        <dbReference type="EMBL" id="GLS21269.1"/>
    </source>
</evidence>
<dbReference type="GO" id="GO:0016740">
    <property type="term" value="F:transferase activity"/>
    <property type="evidence" value="ECO:0007669"/>
    <property type="project" value="UniProtKB-KW"/>
</dbReference>
<dbReference type="EMBL" id="BSPC01000048">
    <property type="protein sequence ID" value="GLS21269.1"/>
    <property type="molecule type" value="Genomic_DNA"/>
</dbReference>
<dbReference type="PANTHER" id="PTHR21015:SF22">
    <property type="entry name" value="GLYCOSYLTRANSFERASE"/>
    <property type="match status" value="1"/>
</dbReference>
<gene>
    <name evidence="10 13" type="primary">murG</name>
    <name evidence="13" type="ORF">GCM10007874_42860</name>
</gene>
<feature type="domain" description="Glycosyl transferase family 28 C-terminal" evidence="12">
    <location>
        <begin position="186"/>
        <end position="352"/>
    </location>
</feature>
<evidence type="ECO:0000256" key="3">
    <source>
        <dbReference type="ARBA" id="ARBA00022676"/>
    </source>
</evidence>
<dbReference type="NCBIfam" id="TIGR01133">
    <property type="entry name" value="murG"/>
    <property type="match status" value="1"/>
</dbReference>
<feature type="binding site" evidence="10">
    <location>
        <position position="124"/>
    </location>
    <ligand>
        <name>UDP-N-acetyl-alpha-D-glucosamine</name>
        <dbReference type="ChEBI" id="CHEBI:57705"/>
    </ligand>
</feature>
<dbReference type="Pfam" id="PF03033">
    <property type="entry name" value="Glyco_transf_28"/>
    <property type="match status" value="1"/>
</dbReference>
<name>A0ABQ6CRD0_9HYPH</name>
<evidence type="ECO:0000256" key="9">
    <source>
        <dbReference type="ARBA" id="ARBA00023316"/>
    </source>
</evidence>
<feature type="binding site" evidence="10">
    <location>
        <position position="193"/>
    </location>
    <ligand>
        <name>UDP-N-acetyl-alpha-D-glucosamine</name>
        <dbReference type="ChEBI" id="CHEBI:57705"/>
    </ligand>
</feature>
<comment type="caution">
    <text evidence="13">The sequence shown here is derived from an EMBL/GenBank/DDBJ whole genome shotgun (WGS) entry which is preliminary data.</text>
</comment>
<keyword evidence="14" id="KW-1185">Reference proteome</keyword>
<evidence type="ECO:0000256" key="2">
    <source>
        <dbReference type="ARBA" id="ARBA00022618"/>
    </source>
</evidence>
<dbReference type="SUPFAM" id="SSF53756">
    <property type="entry name" value="UDP-Glycosyltransferase/glycogen phosphorylase"/>
    <property type="match status" value="1"/>
</dbReference>
<evidence type="ECO:0000313" key="14">
    <source>
        <dbReference type="Proteomes" id="UP001156882"/>
    </source>
</evidence>
<evidence type="ECO:0000259" key="12">
    <source>
        <dbReference type="Pfam" id="PF04101"/>
    </source>
</evidence>
<sequence>MSGKTILLCAGGTGGHLFPAEALAGALVPLGFSVQLATDERVERYTSTFAWQHIHVIPSETVRSRSPMAMANTLWRLGSGTLAAWRMLGRVKPAVVIGFGGYPTVPPLTAATWRKIPTMIHEANAVMGRANRMLAPKVTRIATGFAEVSMMDNVPKSKLIHTGNPVRPAVIAAAAMPYPATGDRITLLVFGGSQGAAVMSKIVPPAIARLDEGLRRRLHIVQQARKEDLAAVRQIYAGLGVSAEIEEFFRDLPARIAAAHLVVSRSGASTVAELSVIGRPSILVPLPGALDQDQAANARTLAAVDGARMVMQSDFTPETLASDLTALLADPVGLEHMAANARQAGIPDATDRLAEWVVKLAAM</sequence>
<reference evidence="14" key="1">
    <citation type="journal article" date="2019" name="Int. J. Syst. Evol. Microbiol.">
        <title>The Global Catalogue of Microorganisms (GCM) 10K type strain sequencing project: providing services to taxonomists for standard genome sequencing and annotation.</title>
        <authorList>
            <consortium name="The Broad Institute Genomics Platform"/>
            <consortium name="The Broad Institute Genome Sequencing Center for Infectious Disease"/>
            <person name="Wu L."/>
            <person name="Ma J."/>
        </authorList>
    </citation>
    <scope>NUCLEOTIDE SEQUENCE [LARGE SCALE GENOMIC DNA]</scope>
    <source>
        <strain evidence="14">NBRC 101365</strain>
    </source>
</reference>
<dbReference type="InterPro" id="IPR004276">
    <property type="entry name" value="GlycoTrans_28_N"/>
</dbReference>
<evidence type="ECO:0000256" key="8">
    <source>
        <dbReference type="ARBA" id="ARBA00023306"/>
    </source>
</evidence>
<keyword evidence="4 10" id="KW-0808">Transferase</keyword>
<feature type="binding site" evidence="10">
    <location>
        <position position="294"/>
    </location>
    <ligand>
        <name>UDP-N-acetyl-alpha-D-glucosamine</name>
        <dbReference type="ChEBI" id="CHEBI:57705"/>
    </ligand>
</feature>
<evidence type="ECO:0000256" key="10">
    <source>
        <dbReference type="HAMAP-Rule" id="MF_00033"/>
    </source>
</evidence>
<evidence type="ECO:0000259" key="11">
    <source>
        <dbReference type="Pfam" id="PF03033"/>
    </source>
</evidence>
<dbReference type="InterPro" id="IPR006009">
    <property type="entry name" value="GlcNAc_MurG"/>
</dbReference>
<organism evidence="13 14">
    <name type="scientific">Labrys miyagiensis</name>
    <dbReference type="NCBI Taxonomy" id="346912"/>
    <lineage>
        <taxon>Bacteria</taxon>
        <taxon>Pseudomonadati</taxon>
        <taxon>Pseudomonadota</taxon>
        <taxon>Alphaproteobacteria</taxon>
        <taxon>Hyphomicrobiales</taxon>
        <taxon>Xanthobacteraceae</taxon>
        <taxon>Labrys</taxon>
    </lineage>
</organism>
<keyword evidence="3 10" id="KW-0328">Glycosyltransferase</keyword>
<protein>
    <recommendedName>
        <fullName evidence="10">UDP-N-acetylglucosamine--N-acetylmuramyl-(pentapeptide) pyrophosphoryl-undecaprenol N-acetylglucosamine transferase</fullName>
        <ecNumber evidence="10">2.4.1.227</ecNumber>
    </recommendedName>
    <alternativeName>
        <fullName evidence="10">Undecaprenyl-PP-MurNAc-pentapeptide-UDPGlcNAc GlcNAc transferase</fullName>
    </alternativeName>
</protein>